<dbReference type="Proteomes" id="UP000823775">
    <property type="component" value="Unassembled WGS sequence"/>
</dbReference>
<protein>
    <submittedName>
        <fullName evidence="2">Uncharacterized protein</fullName>
    </submittedName>
</protein>
<feature type="compositionally biased region" description="Basic and acidic residues" evidence="1">
    <location>
        <begin position="12"/>
        <end position="27"/>
    </location>
</feature>
<dbReference type="EMBL" id="JACEIK010005383">
    <property type="protein sequence ID" value="MCE0481376.1"/>
    <property type="molecule type" value="Genomic_DNA"/>
</dbReference>
<proteinExistence type="predicted"/>
<evidence type="ECO:0000313" key="2">
    <source>
        <dbReference type="EMBL" id="MCE0481376.1"/>
    </source>
</evidence>
<evidence type="ECO:0000256" key="1">
    <source>
        <dbReference type="SAM" id="MobiDB-lite"/>
    </source>
</evidence>
<sequence length="100" mass="10952">MFDKLLSSNGRNPDRNANRITPQDHESAFSPSYPFLYATSGAESWGTASCMKEAVLQLFRQGGEPEIGDLEVVILVEENVLRFNVAVSDAILMAKMEGGD</sequence>
<feature type="compositionally biased region" description="Polar residues" evidence="1">
    <location>
        <begin position="1"/>
        <end position="11"/>
    </location>
</feature>
<organism evidence="2 3">
    <name type="scientific">Datura stramonium</name>
    <name type="common">Jimsonweed</name>
    <name type="synonym">Common thornapple</name>
    <dbReference type="NCBI Taxonomy" id="4076"/>
    <lineage>
        <taxon>Eukaryota</taxon>
        <taxon>Viridiplantae</taxon>
        <taxon>Streptophyta</taxon>
        <taxon>Embryophyta</taxon>
        <taxon>Tracheophyta</taxon>
        <taxon>Spermatophyta</taxon>
        <taxon>Magnoliopsida</taxon>
        <taxon>eudicotyledons</taxon>
        <taxon>Gunneridae</taxon>
        <taxon>Pentapetalae</taxon>
        <taxon>asterids</taxon>
        <taxon>lamiids</taxon>
        <taxon>Solanales</taxon>
        <taxon>Solanaceae</taxon>
        <taxon>Solanoideae</taxon>
        <taxon>Datureae</taxon>
        <taxon>Datura</taxon>
    </lineage>
</organism>
<comment type="caution">
    <text evidence="2">The sequence shown here is derived from an EMBL/GenBank/DDBJ whole genome shotgun (WGS) entry which is preliminary data.</text>
</comment>
<keyword evidence="3" id="KW-1185">Reference proteome</keyword>
<reference evidence="2 3" key="1">
    <citation type="journal article" date="2021" name="BMC Genomics">
        <title>Datura genome reveals duplications of psychoactive alkaloid biosynthetic genes and high mutation rate following tissue culture.</title>
        <authorList>
            <person name="Rajewski A."/>
            <person name="Carter-House D."/>
            <person name="Stajich J."/>
            <person name="Litt A."/>
        </authorList>
    </citation>
    <scope>NUCLEOTIDE SEQUENCE [LARGE SCALE GENOMIC DNA]</scope>
    <source>
        <strain evidence="2">AR-01</strain>
    </source>
</reference>
<gene>
    <name evidence="2" type="ORF">HAX54_039078</name>
</gene>
<name>A0ABS8VKN9_DATST</name>
<accession>A0ABS8VKN9</accession>
<evidence type="ECO:0000313" key="3">
    <source>
        <dbReference type="Proteomes" id="UP000823775"/>
    </source>
</evidence>
<feature type="region of interest" description="Disordered" evidence="1">
    <location>
        <begin position="1"/>
        <end position="29"/>
    </location>
</feature>